<dbReference type="Pfam" id="PF07484">
    <property type="entry name" value="Collar"/>
    <property type="match status" value="1"/>
</dbReference>
<dbReference type="InterPro" id="IPR051934">
    <property type="entry name" value="Phage_Tail_Fiber_Structural"/>
</dbReference>
<proteinExistence type="predicted"/>
<dbReference type="PANTHER" id="PTHR35191">
    <property type="entry name" value="PROPHAGE SIDE TAIL FIBER PROTEIN HOMOLOG STFQ-RELATED"/>
    <property type="match status" value="1"/>
</dbReference>
<evidence type="ECO:0000313" key="3">
    <source>
        <dbReference type="Proteomes" id="UP000029435"/>
    </source>
</evidence>
<reference evidence="2 3" key="1">
    <citation type="submission" date="2014-08" db="EMBL/GenBank/DDBJ databases">
        <title>Genome sequences of NCPPB Pectobacterium isolates.</title>
        <authorList>
            <person name="Glover R.H."/>
            <person name="Sapp M."/>
            <person name="Elphinstone J."/>
        </authorList>
    </citation>
    <scope>NUCLEOTIDE SEQUENCE [LARGE SCALE GENOMIC DNA]</scope>
    <source>
        <strain evidence="2 3">LMG 21372</strain>
    </source>
</reference>
<accession>A0A0M2EWJ8</accession>
<sequence length="152" mass="16579">MYTDQDKPTVAEIGALSINELVGIPMPWPQATAPSGWLKCNGQTFDKNIYPLLGQTYPSGILPDLRGEFIRGYDDGRSIDPGRQLLSPQGFTVQGHTHPSGSYNRGSGTLLYTSVGMQAGGDRVFSETRENENAGTETRPRNIAFNYIVRAA</sequence>
<organism evidence="2 3">
    <name type="scientific">Pectobacterium brasiliense</name>
    <dbReference type="NCBI Taxonomy" id="180957"/>
    <lineage>
        <taxon>Bacteria</taxon>
        <taxon>Pseudomonadati</taxon>
        <taxon>Pseudomonadota</taxon>
        <taxon>Gammaproteobacteria</taxon>
        <taxon>Enterobacterales</taxon>
        <taxon>Pectobacteriaceae</taxon>
        <taxon>Pectobacterium</taxon>
    </lineage>
</organism>
<dbReference type="EMBL" id="JQOD01000033">
    <property type="protein sequence ID" value="KGA28014.1"/>
    <property type="molecule type" value="Genomic_DNA"/>
</dbReference>
<feature type="domain" description="Phage tail collar" evidence="1">
    <location>
        <begin position="23"/>
        <end position="70"/>
    </location>
</feature>
<protein>
    <recommendedName>
        <fullName evidence="1">Phage tail collar domain-containing protein</fullName>
    </recommendedName>
</protein>
<dbReference type="InterPro" id="IPR011083">
    <property type="entry name" value="Phage_tail_collar_dom"/>
</dbReference>
<dbReference type="Gene3D" id="3.90.1340.10">
    <property type="entry name" value="Phage tail collar domain"/>
    <property type="match status" value="1"/>
</dbReference>
<dbReference type="Proteomes" id="UP000029435">
    <property type="component" value="Unassembled WGS sequence"/>
</dbReference>
<evidence type="ECO:0000313" key="2">
    <source>
        <dbReference type="EMBL" id="KGA28014.1"/>
    </source>
</evidence>
<comment type="caution">
    <text evidence="2">The sequence shown here is derived from an EMBL/GenBank/DDBJ whole genome shotgun (WGS) entry which is preliminary data.</text>
</comment>
<dbReference type="PANTHER" id="PTHR35191:SF1">
    <property type="entry name" value="PROPHAGE SIDE TAIL FIBER PROTEIN HOMOLOG STFQ-RELATED"/>
    <property type="match status" value="1"/>
</dbReference>
<evidence type="ECO:0000259" key="1">
    <source>
        <dbReference type="Pfam" id="PF07484"/>
    </source>
</evidence>
<name>A0A0M2EWJ8_9GAMM</name>
<dbReference type="SUPFAM" id="SSF88874">
    <property type="entry name" value="Receptor-binding domain of short tail fibre protein gp12"/>
    <property type="match status" value="1"/>
</dbReference>
<gene>
    <name evidence="2" type="ORF">KU74_22350</name>
</gene>
<dbReference type="AlphaFoldDB" id="A0A0M2EWJ8"/>
<dbReference type="InterPro" id="IPR037053">
    <property type="entry name" value="Phage_tail_collar_dom_sf"/>
</dbReference>